<gene>
    <name evidence="2" type="ORF">BLW93_07675</name>
</gene>
<dbReference type="PANTHER" id="PTHR43031:SF16">
    <property type="entry name" value="OXIDOREDUCTASE"/>
    <property type="match status" value="1"/>
</dbReference>
<dbReference type="SMART" id="SM00450">
    <property type="entry name" value="RHOD"/>
    <property type="match status" value="1"/>
</dbReference>
<dbReference type="Proteomes" id="UP000187408">
    <property type="component" value="Unassembled WGS sequence"/>
</dbReference>
<name>A0A1R1MJI4_9BACT</name>
<evidence type="ECO:0000313" key="3">
    <source>
        <dbReference type="Proteomes" id="UP000187408"/>
    </source>
</evidence>
<comment type="caution">
    <text evidence="2">The sequence shown here is derived from an EMBL/GenBank/DDBJ whole genome shotgun (WGS) entry which is preliminary data.</text>
</comment>
<dbReference type="InterPro" id="IPR036873">
    <property type="entry name" value="Rhodanese-like_dom_sf"/>
</dbReference>
<dbReference type="Pfam" id="PF00581">
    <property type="entry name" value="Rhodanese"/>
    <property type="match status" value="1"/>
</dbReference>
<accession>A0A1R1MJI4</accession>
<feature type="domain" description="Rhodanese" evidence="1">
    <location>
        <begin position="30"/>
        <end position="118"/>
    </location>
</feature>
<organism evidence="2 3">
    <name type="scientific">Desulfurobacterium indicum</name>
    <dbReference type="NCBI Taxonomy" id="1914305"/>
    <lineage>
        <taxon>Bacteria</taxon>
        <taxon>Pseudomonadati</taxon>
        <taxon>Aquificota</taxon>
        <taxon>Aquificia</taxon>
        <taxon>Desulfurobacteriales</taxon>
        <taxon>Desulfurobacteriaceae</taxon>
        <taxon>Desulfurobacterium</taxon>
    </lineage>
</organism>
<evidence type="ECO:0000259" key="1">
    <source>
        <dbReference type="PROSITE" id="PS50206"/>
    </source>
</evidence>
<dbReference type="PROSITE" id="PS50206">
    <property type="entry name" value="RHODANESE_3"/>
    <property type="match status" value="1"/>
</dbReference>
<dbReference type="AlphaFoldDB" id="A0A1R1MJI4"/>
<sequence length="122" mass="14065">MDELLRSMDFDFWASGKHKISPEKFFELWKDGKAILLDVRDKKETELLSLSFGINIPVHEIPDRLDEIPKDKTVCLFCAGKIKASIVYFYLLNKGFDSVKILASTIEQFASFIKPGFIKKLF</sequence>
<protein>
    <submittedName>
        <fullName evidence="2">Sulfurtransferase</fullName>
    </submittedName>
</protein>
<dbReference type="EMBL" id="MOEN01000035">
    <property type="protein sequence ID" value="OMH39978.1"/>
    <property type="molecule type" value="Genomic_DNA"/>
</dbReference>
<dbReference type="InterPro" id="IPR001763">
    <property type="entry name" value="Rhodanese-like_dom"/>
</dbReference>
<dbReference type="SUPFAM" id="SSF52821">
    <property type="entry name" value="Rhodanese/Cell cycle control phosphatase"/>
    <property type="match status" value="1"/>
</dbReference>
<keyword evidence="3" id="KW-1185">Reference proteome</keyword>
<proteinExistence type="predicted"/>
<dbReference type="InterPro" id="IPR050229">
    <property type="entry name" value="GlpE_sulfurtransferase"/>
</dbReference>
<dbReference type="GO" id="GO:0016740">
    <property type="term" value="F:transferase activity"/>
    <property type="evidence" value="ECO:0007669"/>
    <property type="project" value="UniProtKB-KW"/>
</dbReference>
<dbReference type="PANTHER" id="PTHR43031">
    <property type="entry name" value="FAD-DEPENDENT OXIDOREDUCTASE"/>
    <property type="match status" value="1"/>
</dbReference>
<dbReference type="STRING" id="1914305.BLW93_07675"/>
<dbReference type="OrthoDB" id="9800872at2"/>
<reference evidence="2 3" key="1">
    <citation type="submission" date="2016-10" db="EMBL/GenBank/DDBJ databases">
        <title>Genome sequence of a sulfur-reducing bacterium Desulfurobacterium indicum K6013.</title>
        <authorList>
            <person name="Cao J."/>
            <person name="Shao Z."/>
            <person name="Alain K."/>
            <person name="Jebbar M."/>
        </authorList>
    </citation>
    <scope>NUCLEOTIDE SEQUENCE [LARGE SCALE GENOMIC DNA]</scope>
    <source>
        <strain evidence="2 3">K6013</strain>
    </source>
</reference>
<dbReference type="RefSeq" id="WP_076713508.1">
    <property type="nucleotide sequence ID" value="NZ_MOEN01000035.1"/>
</dbReference>
<keyword evidence="2" id="KW-0808">Transferase</keyword>
<dbReference type="Gene3D" id="3.40.250.10">
    <property type="entry name" value="Rhodanese-like domain"/>
    <property type="match status" value="1"/>
</dbReference>
<evidence type="ECO:0000313" key="2">
    <source>
        <dbReference type="EMBL" id="OMH39978.1"/>
    </source>
</evidence>